<evidence type="ECO:0000259" key="1">
    <source>
        <dbReference type="Pfam" id="PF08241"/>
    </source>
</evidence>
<keyword evidence="3" id="KW-1185">Reference proteome</keyword>
<proteinExistence type="predicted"/>
<gene>
    <name evidence="2" type="ORF">ITP53_10600</name>
</gene>
<name>A0A931A7P0_9ACTN</name>
<evidence type="ECO:0000313" key="3">
    <source>
        <dbReference type="Proteomes" id="UP000605361"/>
    </source>
</evidence>
<dbReference type="Gene3D" id="3.40.50.150">
    <property type="entry name" value="Vaccinia Virus protein VP39"/>
    <property type="match status" value="1"/>
</dbReference>
<organism evidence="2 3">
    <name type="scientific">Nonomuraea cypriaca</name>
    <dbReference type="NCBI Taxonomy" id="1187855"/>
    <lineage>
        <taxon>Bacteria</taxon>
        <taxon>Bacillati</taxon>
        <taxon>Actinomycetota</taxon>
        <taxon>Actinomycetes</taxon>
        <taxon>Streptosporangiales</taxon>
        <taxon>Streptosporangiaceae</taxon>
        <taxon>Nonomuraea</taxon>
    </lineage>
</organism>
<feature type="domain" description="Methyltransferase type 11" evidence="1">
    <location>
        <begin position="45"/>
        <end position="138"/>
    </location>
</feature>
<dbReference type="RefSeq" id="WP_195895169.1">
    <property type="nucleotide sequence ID" value="NZ_JADOGI010000024.1"/>
</dbReference>
<dbReference type="PANTHER" id="PTHR45036:SF1">
    <property type="entry name" value="METHYLTRANSFERASE LIKE 7A"/>
    <property type="match status" value="1"/>
</dbReference>
<keyword evidence="2" id="KW-0808">Transferase</keyword>
<dbReference type="EMBL" id="JADOGI010000024">
    <property type="protein sequence ID" value="MBF8186189.1"/>
    <property type="molecule type" value="Genomic_DNA"/>
</dbReference>
<comment type="caution">
    <text evidence="2">The sequence shown here is derived from an EMBL/GenBank/DDBJ whole genome shotgun (WGS) entry which is preliminary data.</text>
</comment>
<reference evidence="2" key="1">
    <citation type="submission" date="2020-11" db="EMBL/GenBank/DDBJ databases">
        <title>Whole-genome analyses of Nonomuraea sp. K274.</title>
        <authorList>
            <person name="Veyisoglu A."/>
        </authorList>
    </citation>
    <scope>NUCLEOTIDE SEQUENCE</scope>
    <source>
        <strain evidence="2">K274</strain>
    </source>
</reference>
<dbReference type="AlphaFoldDB" id="A0A931A7P0"/>
<dbReference type="GO" id="GO:0032259">
    <property type="term" value="P:methylation"/>
    <property type="evidence" value="ECO:0007669"/>
    <property type="project" value="UniProtKB-KW"/>
</dbReference>
<dbReference type="InterPro" id="IPR013216">
    <property type="entry name" value="Methyltransf_11"/>
</dbReference>
<dbReference type="InterPro" id="IPR052356">
    <property type="entry name" value="Thiol_S-MT"/>
</dbReference>
<dbReference type="Proteomes" id="UP000605361">
    <property type="component" value="Unassembled WGS sequence"/>
</dbReference>
<dbReference type="GO" id="GO:0008757">
    <property type="term" value="F:S-adenosylmethionine-dependent methyltransferase activity"/>
    <property type="evidence" value="ECO:0007669"/>
    <property type="project" value="InterPro"/>
</dbReference>
<sequence length="216" mass="22813">MPPTRTSRRRPIFGRVYPLMARAMDKGGMAERRRDLPAGLSGQVVEVGAGDGATFAHYPASVERVLAVEPEAHLRALATAAATAAPVSVEVHAGMAERLPVAGASVDAVVFALVLCSVPDQAVALAEAVRVLKPGGQVRFLEHVRADTPRLARVQDVLDATIWPHLLGGCHTGRDTLAAIERAGLRVEHLERFHFPPARTPLSFYVLGTAVAGGAG</sequence>
<accession>A0A931A7P0</accession>
<protein>
    <submittedName>
        <fullName evidence="2">Class I SAM-dependent methyltransferase</fullName>
    </submittedName>
</protein>
<keyword evidence="2" id="KW-0489">Methyltransferase</keyword>
<dbReference type="SUPFAM" id="SSF53335">
    <property type="entry name" value="S-adenosyl-L-methionine-dependent methyltransferases"/>
    <property type="match status" value="1"/>
</dbReference>
<dbReference type="PANTHER" id="PTHR45036">
    <property type="entry name" value="METHYLTRANSFERASE LIKE 7B"/>
    <property type="match status" value="1"/>
</dbReference>
<dbReference type="InterPro" id="IPR029063">
    <property type="entry name" value="SAM-dependent_MTases_sf"/>
</dbReference>
<dbReference type="Pfam" id="PF08241">
    <property type="entry name" value="Methyltransf_11"/>
    <property type="match status" value="1"/>
</dbReference>
<evidence type="ECO:0000313" key="2">
    <source>
        <dbReference type="EMBL" id="MBF8186189.1"/>
    </source>
</evidence>
<dbReference type="CDD" id="cd02440">
    <property type="entry name" value="AdoMet_MTases"/>
    <property type="match status" value="1"/>
</dbReference>